<protein>
    <recommendedName>
        <fullName evidence="10">Geminin</fullName>
    </recommendedName>
</protein>
<accession>V4BUB7</accession>
<feature type="region of interest" description="Disordered" evidence="7">
    <location>
        <begin position="229"/>
        <end position="302"/>
    </location>
</feature>
<dbReference type="Gene3D" id="1.20.5.1180">
    <property type="entry name" value="Geminin coiled-coil domain"/>
    <property type="match status" value="1"/>
</dbReference>
<evidence type="ECO:0000313" key="9">
    <source>
        <dbReference type="Proteomes" id="UP000030746"/>
    </source>
</evidence>
<evidence type="ECO:0008006" key="10">
    <source>
        <dbReference type="Google" id="ProtNLM"/>
    </source>
</evidence>
<feature type="region of interest" description="Disordered" evidence="7">
    <location>
        <begin position="92"/>
        <end position="113"/>
    </location>
</feature>
<evidence type="ECO:0000256" key="3">
    <source>
        <dbReference type="ARBA" id="ARBA00023054"/>
    </source>
</evidence>
<dbReference type="GO" id="GO:0008156">
    <property type="term" value="P:negative regulation of DNA replication"/>
    <property type="evidence" value="ECO:0007669"/>
    <property type="project" value="TreeGrafter"/>
</dbReference>
<gene>
    <name evidence="8" type="ORF">LOTGIDRAFT_162559</name>
</gene>
<dbReference type="SUPFAM" id="SSF111469">
    <property type="entry name" value="Geminin coiled-coil domain"/>
    <property type="match status" value="1"/>
</dbReference>
<dbReference type="HOGENOM" id="CLU_842751_0_0_1"/>
<dbReference type="RefSeq" id="XP_009056780.1">
    <property type="nucleotide sequence ID" value="XM_009058532.1"/>
</dbReference>
<keyword evidence="4" id="KW-0539">Nucleus</keyword>
<dbReference type="GO" id="GO:0045786">
    <property type="term" value="P:negative regulation of cell cycle"/>
    <property type="evidence" value="ECO:0007669"/>
    <property type="project" value="TreeGrafter"/>
</dbReference>
<dbReference type="PANTHER" id="PTHR13372:SF5">
    <property type="entry name" value="GEMININ"/>
    <property type="match status" value="1"/>
</dbReference>
<dbReference type="AlphaFoldDB" id="V4BUB7"/>
<evidence type="ECO:0000313" key="8">
    <source>
        <dbReference type="EMBL" id="ESO92639.1"/>
    </source>
</evidence>
<feature type="compositionally biased region" description="Low complexity" evidence="7">
    <location>
        <begin position="246"/>
        <end position="269"/>
    </location>
</feature>
<dbReference type="KEGG" id="lgi:LOTGIDRAFT_162559"/>
<sequence length="330" mass="36770">MASIESVVKNAENPTLNRLKGKRHSENTVMFKDIVKNAFTVQDVDKQNRKTLQTIQYSTKGSNLLTGQSKENQLNGEKLMIKQTNKTVKIFTDSKTPSSASSPKTTLQDCSSTQTDDSLLEDLIDAKIQKTEIESLGRIRGDNLTSSLLLDDHQDINDHDVTEEDLVSESTSENYWKILAEKRRQALNDTLEENEMLHVQNASLREENEKLTEVASQAETMVSFLQSVVSQDDEQQAAEIDENEKPVTSPTKSPGKSPTKSTTKSPTKSMSIFKLLSPKNKAPSPIKKTKCSPSKQDEDDWLNIELEGDISLVKSTEVTSSTPEAVSKYK</sequence>
<evidence type="ECO:0000256" key="2">
    <source>
        <dbReference type="ARBA" id="ARBA00007979"/>
    </source>
</evidence>
<dbReference type="Proteomes" id="UP000030746">
    <property type="component" value="Unassembled WGS sequence"/>
</dbReference>
<feature type="compositionally biased region" description="Acidic residues" evidence="7">
    <location>
        <begin position="231"/>
        <end position="242"/>
    </location>
</feature>
<feature type="coiled-coil region" evidence="6">
    <location>
        <begin position="187"/>
        <end position="221"/>
    </location>
</feature>
<reference evidence="8 9" key="1">
    <citation type="journal article" date="2013" name="Nature">
        <title>Insights into bilaterian evolution from three spiralian genomes.</title>
        <authorList>
            <person name="Simakov O."/>
            <person name="Marletaz F."/>
            <person name="Cho S.J."/>
            <person name="Edsinger-Gonzales E."/>
            <person name="Havlak P."/>
            <person name="Hellsten U."/>
            <person name="Kuo D.H."/>
            <person name="Larsson T."/>
            <person name="Lv J."/>
            <person name="Arendt D."/>
            <person name="Savage R."/>
            <person name="Osoegawa K."/>
            <person name="de Jong P."/>
            <person name="Grimwood J."/>
            <person name="Chapman J.A."/>
            <person name="Shapiro H."/>
            <person name="Aerts A."/>
            <person name="Otillar R.P."/>
            <person name="Terry A.Y."/>
            <person name="Boore J.L."/>
            <person name="Grigoriev I.V."/>
            <person name="Lindberg D.R."/>
            <person name="Seaver E.C."/>
            <person name="Weisblat D.A."/>
            <person name="Putnam N.H."/>
            <person name="Rokhsar D.S."/>
        </authorList>
    </citation>
    <scope>NUCLEOTIDE SEQUENCE [LARGE SCALE GENOMIC DNA]</scope>
</reference>
<evidence type="ECO:0000256" key="1">
    <source>
        <dbReference type="ARBA" id="ARBA00004123"/>
    </source>
</evidence>
<comment type="subcellular location">
    <subcellularLocation>
        <location evidence="1">Nucleus</location>
    </subcellularLocation>
</comment>
<dbReference type="CTD" id="20239047"/>
<dbReference type="GO" id="GO:0005634">
    <property type="term" value="C:nucleus"/>
    <property type="evidence" value="ECO:0007669"/>
    <property type="project" value="UniProtKB-SubCell"/>
</dbReference>
<dbReference type="STRING" id="225164.V4BUB7"/>
<dbReference type="Pfam" id="PF07412">
    <property type="entry name" value="Geminin"/>
    <property type="match status" value="1"/>
</dbReference>
<keyword evidence="9" id="KW-1185">Reference proteome</keyword>
<dbReference type="GeneID" id="20239047"/>
<keyword evidence="3 6" id="KW-0175">Coiled coil</keyword>
<feature type="compositionally biased region" description="Low complexity" evidence="7">
    <location>
        <begin position="93"/>
        <end position="106"/>
    </location>
</feature>
<evidence type="ECO:0000256" key="7">
    <source>
        <dbReference type="SAM" id="MobiDB-lite"/>
    </source>
</evidence>
<evidence type="ECO:0000256" key="4">
    <source>
        <dbReference type="ARBA" id="ARBA00023242"/>
    </source>
</evidence>
<dbReference type="OMA" id="EISEHYW"/>
<comment type="similarity">
    <text evidence="2">Belongs to the geminin family.</text>
</comment>
<evidence type="ECO:0000256" key="6">
    <source>
        <dbReference type="SAM" id="Coils"/>
    </source>
</evidence>
<dbReference type="OrthoDB" id="10043826at2759"/>
<proteinExistence type="inferred from homology"/>
<evidence type="ECO:0000256" key="5">
    <source>
        <dbReference type="ARBA" id="ARBA00023306"/>
    </source>
</evidence>
<dbReference type="PANTHER" id="PTHR13372">
    <property type="entry name" value="GEMININ"/>
    <property type="match status" value="1"/>
</dbReference>
<keyword evidence="5" id="KW-0131">Cell cycle</keyword>
<name>V4BUB7_LOTGI</name>
<organism evidence="8 9">
    <name type="scientific">Lottia gigantea</name>
    <name type="common">Giant owl limpet</name>
    <dbReference type="NCBI Taxonomy" id="225164"/>
    <lineage>
        <taxon>Eukaryota</taxon>
        <taxon>Metazoa</taxon>
        <taxon>Spiralia</taxon>
        <taxon>Lophotrochozoa</taxon>
        <taxon>Mollusca</taxon>
        <taxon>Gastropoda</taxon>
        <taxon>Patellogastropoda</taxon>
        <taxon>Lottioidea</taxon>
        <taxon>Lottiidae</taxon>
        <taxon>Lottia</taxon>
    </lineage>
</organism>
<dbReference type="EMBL" id="KB202050">
    <property type="protein sequence ID" value="ESO92639.1"/>
    <property type="molecule type" value="Genomic_DNA"/>
</dbReference>
<dbReference type="InterPro" id="IPR022786">
    <property type="entry name" value="Geminin/Multicilin"/>
</dbReference>